<feature type="signal peptide" evidence="1">
    <location>
        <begin position="1"/>
        <end position="20"/>
    </location>
</feature>
<accession>Q99J01</accession>
<evidence type="ECO:0000256" key="1">
    <source>
        <dbReference type="SAM" id="SignalP"/>
    </source>
</evidence>
<dbReference type="AlphaFoldDB" id="Q99J01"/>
<feature type="chain" id="PRO_5004322690" description="Lipoprotein" evidence="1">
    <location>
        <begin position="21"/>
        <end position="134"/>
    </location>
</feature>
<evidence type="ECO:0008006" key="3">
    <source>
        <dbReference type="Google" id="ProtNLM"/>
    </source>
</evidence>
<sequence>MLVILASLALGGCASLPLSAVTWRGHADGRIKVQVASFSAALPAQGWLIESERAQATGFVDFTKWGSGSFRYKKQAYFQVKDKWEPQLVYIGRFETKDGFSEFCAVNPEHGGFQEGDTFVITNSYDYCARLTRE</sequence>
<protein>
    <recommendedName>
        <fullName evidence="3">Lipoprotein</fullName>
    </recommendedName>
</protein>
<organism evidence="2">
    <name type="scientific">uncultured bacterium HB1-6</name>
    <dbReference type="NCBI Taxonomy" id="138988"/>
    <lineage>
        <taxon>Bacteria</taxon>
        <taxon>environmental samples</taxon>
    </lineage>
</organism>
<name>Q99J01_9BACT</name>
<reference evidence="2" key="1">
    <citation type="journal article" date="2001" name="Appl. Environ. Microbiol.">
        <title>Gene cassette PCR: sequence-independent recovery of entire genes from environmental DNA.</title>
        <authorList>
            <person name="Stokes H.W."/>
            <person name="Holmes A.J."/>
            <person name="Nield B.S."/>
            <person name="Holley M.P."/>
            <person name="Nevalainen K.M."/>
            <person name="Mabbutt B.C."/>
            <person name="Gillings M.R."/>
        </authorList>
    </citation>
    <scope>NUCLEOTIDE SEQUENCE</scope>
</reference>
<dbReference type="EMBL" id="AF265260">
    <property type="protein sequence ID" value="AAK01321.1"/>
    <property type="molecule type" value="Genomic_DNA"/>
</dbReference>
<keyword evidence="1" id="KW-0732">Signal</keyword>
<evidence type="ECO:0000313" key="2">
    <source>
        <dbReference type="EMBL" id="AAK01321.1"/>
    </source>
</evidence>
<proteinExistence type="predicted"/>